<dbReference type="Pfam" id="PF05050">
    <property type="entry name" value="Methyltransf_21"/>
    <property type="match status" value="1"/>
</dbReference>
<dbReference type="GO" id="GO:0008168">
    <property type="term" value="F:methyltransferase activity"/>
    <property type="evidence" value="ECO:0007669"/>
    <property type="project" value="UniProtKB-KW"/>
</dbReference>
<dbReference type="PANTHER" id="PTHR34203:SF15">
    <property type="entry name" value="SLL1173 PROTEIN"/>
    <property type="match status" value="1"/>
</dbReference>
<keyword evidence="2" id="KW-0489">Methyltransferase</keyword>
<dbReference type="NCBIfam" id="TIGR01444">
    <property type="entry name" value="fkbM_fam"/>
    <property type="match status" value="1"/>
</dbReference>
<reference evidence="2" key="1">
    <citation type="submission" date="2020-05" db="EMBL/GenBank/DDBJ databases">
        <title>Chitinophaga laudate sp. nov., isolated from a tropical peat swamp.</title>
        <authorList>
            <person name="Goh C.B.S."/>
            <person name="Lee M.S."/>
            <person name="Parimannan S."/>
            <person name="Pasbakhsh P."/>
            <person name="Yule C.M."/>
            <person name="Rajandas H."/>
            <person name="Loke S."/>
            <person name="Croft L."/>
            <person name="Tan J.B.L."/>
        </authorList>
    </citation>
    <scope>NUCLEOTIDE SEQUENCE</scope>
    <source>
        <strain evidence="2">Mgbs1</strain>
    </source>
</reference>
<keyword evidence="2" id="KW-0808">Transferase</keyword>
<organism evidence="2 3">
    <name type="scientific">Chitinophaga solisilvae</name>
    <dbReference type="NCBI Taxonomy" id="1233460"/>
    <lineage>
        <taxon>Bacteria</taxon>
        <taxon>Pseudomonadati</taxon>
        <taxon>Bacteroidota</taxon>
        <taxon>Chitinophagia</taxon>
        <taxon>Chitinophagales</taxon>
        <taxon>Chitinophagaceae</taxon>
        <taxon>Chitinophaga</taxon>
    </lineage>
</organism>
<dbReference type="Gene3D" id="3.40.50.150">
    <property type="entry name" value="Vaccinia Virus protein VP39"/>
    <property type="match status" value="1"/>
</dbReference>
<protein>
    <submittedName>
        <fullName evidence="2">FkbM family methyltransferase</fullName>
    </submittedName>
</protein>
<dbReference type="AlphaFoldDB" id="A0A9Q5D5V6"/>
<keyword evidence="3" id="KW-1185">Reference proteome</keyword>
<sequence length="314" mass="34774">MSAEHIIEHPGGLAAEDAAVIENVLNYYLSCNEELKEVLRRHAADPLQRMAGIGFLTRKLLGPLTKAVVTATVEGLFASDPEDYGVGWELRENGAFGTAQLETYSALLPPAAKVLVIGAHIGTLAIPLSRRCAYVAAIEANPDTYSLLEMNIRLNNVQNCDTFHIAANDKAEALPFLLSRANSGGSKRRPQHSRSEYDYDDPEEITVTGIPLDDFFTRRDFDLILMDIEGSEYFALKGMQGILQHARTLVTEFLPHHLRHVSAVGVDELLAQIPDFRTLTVPSLQRQVTAAEFAPLLHYMYDNNLGDEGIIFER</sequence>
<evidence type="ECO:0000313" key="2">
    <source>
        <dbReference type="EMBL" id="NSL85526.1"/>
    </source>
</evidence>
<evidence type="ECO:0000259" key="1">
    <source>
        <dbReference type="Pfam" id="PF05050"/>
    </source>
</evidence>
<dbReference type="EMBL" id="RIAR02000001">
    <property type="protein sequence ID" value="NSL85526.1"/>
    <property type="molecule type" value="Genomic_DNA"/>
</dbReference>
<dbReference type="InterPro" id="IPR052514">
    <property type="entry name" value="SAM-dependent_MTase"/>
</dbReference>
<feature type="domain" description="Methyltransferase FkbM" evidence="1">
    <location>
        <begin position="117"/>
        <end position="254"/>
    </location>
</feature>
<accession>A0A9Q5D5V6</accession>
<gene>
    <name evidence="2" type="ORF">ECE50_001700</name>
</gene>
<dbReference type="PANTHER" id="PTHR34203">
    <property type="entry name" value="METHYLTRANSFERASE, FKBM FAMILY PROTEIN"/>
    <property type="match status" value="1"/>
</dbReference>
<evidence type="ECO:0000313" key="3">
    <source>
        <dbReference type="Proteomes" id="UP000281028"/>
    </source>
</evidence>
<proteinExistence type="predicted"/>
<dbReference type="InterPro" id="IPR006342">
    <property type="entry name" value="FkbM_mtfrase"/>
</dbReference>
<dbReference type="OrthoDB" id="663022at2"/>
<dbReference type="InterPro" id="IPR029063">
    <property type="entry name" value="SAM-dependent_MTases_sf"/>
</dbReference>
<dbReference type="GO" id="GO:0032259">
    <property type="term" value="P:methylation"/>
    <property type="evidence" value="ECO:0007669"/>
    <property type="project" value="UniProtKB-KW"/>
</dbReference>
<dbReference type="SUPFAM" id="SSF53335">
    <property type="entry name" value="S-adenosyl-L-methionine-dependent methyltransferases"/>
    <property type="match status" value="1"/>
</dbReference>
<comment type="caution">
    <text evidence="2">The sequence shown here is derived from an EMBL/GenBank/DDBJ whole genome shotgun (WGS) entry which is preliminary data.</text>
</comment>
<name>A0A9Q5D5V6_9BACT</name>
<dbReference type="Proteomes" id="UP000281028">
    <property type="component" value="Unassembled WGS sequence"/>
</dbReference>